<dbReference type="EMBL" id="QWKZ01000047">
    <property type="protein sequence ID" value="RIH85296.1"/>
    <property type="molecule type" value="Genomic_DNA"/>
</dbReference>
<evidence type="ECO:0000256" key="2">
    <source>
        <dbReference type="ARBA" id="ARBA00012687"/>
    </source>
</evidence>
<keyword evidence="6 10" id="KW-0328">Glycosyltransferase</keyword>
<keyword evidence="11" id="KW-1185">Reference proteome</keyword>
<dbReference type="PANTHER" id="PTHR30372:SF4">
    <property type="entry name" value="LIPID-A-DISACCHARIDE SYNTHASE, MITOCHONDRIAL-RELATED"/>
    <property type="match status" value="1"/>
</dbReference>
<keyword evidence="4" id="KW-0444">Lipid biosynthesis</keyword>
<dbReference type="Proteomes" id="UP000265800">
    <property type="component" value="Unassembled WGS sequence"/>
</dbReference>
<evidence type="ECO:0000256" key="9">
    <source>
        <dbReference type="ARBA" id="ARBA00048975"/>
    </source>
</evidence>
<evidence type="ECO:0000313" key="11">
    <source>
        <dbReference type="Proteomes" id="UP000265800"/>
    </source>
</evidence>
<evidence type="ECO:0000256" key="7">
    <source>
        <dbReference type="ARBA" id="ARBA00022679"/>
    </source>
</evidence>
<sequence length="145" mass="15852">MLVEVLEEPQRYAAMRQARLALTLPGTNTLELALAGLPSVVLLPLHKPEMLPLEGFLHWLLLLPGARPLKQALVRRVAARIPFLALPNQWLGEEVFPELRGIFSPAEVARKGLALLERGPQVQARLARLGAEAGADNLVAHVLSL</sequence>
<comment type="catalytic activity">
    <reaction evidence="9">
        <text>a lipid X + a UDP-2-N,3-O-bis[(3R)-3-hydroxyacyl]-alpha-D-glucosamine = a lipid A disaccharide + UDP + H(+)</text>
        <dbReference type="Rhea" id="RHEA:67828"/>
        <dbReference type="ChEBI" id="CHEBI:15378"/>
        <dbReference type="ChEBI" id="CHEBI:58223"/>
        <dbReference type="ChEBI" id="CHEBI:137748"/>
        <dbReference type="ChEBI" id="CHEBI:176338"/>
        <dbReference type="ChEBI" id="CHEBI:176343"/>
        <dbReference type="EC" id="2.4.1.182"/>
    </reaction>
</comment>
<proteinExistence type="predicted"/>
<comment type="function">
    <text evidence="1">Condensation of UDP-2,3-diacylglucosamine and 2,3-diacylglucosamine-1-phosphate to form lipid A disaccharide, a precursor of lipid A, a phosphorylated glycolipid that anchors the lipopolysaccharide to the outer membrane of the cell.</text>
</comment>
<gene>
    <name evidence="10" type="primary">lpxB</name>
    <name evidence="10" type="ORF">Mlute_01629</name>
</gene>
<organism evidence="10 11">
    <name type="scientific">Meiothermus luteus</name>
    <dbReference type="NCBI Taxonomy" id="2026184"/>
    <lineage>
        <taxon>Bacteria</taxon>
        <taxon>Thermotogati</taxon>
        <taxon>Deinococcota</taxon>
        <taxon>Deinococci</taxon>
        <taxon>Thermales</taxon>
        <taxon>Thermaceae</taxon>
        <taxon>Meiothermus</taxon>
    </lineage>
</organism>
<dbReference type="AlphaFoldDB" id="A0A399ENW8"/>
<accession>A0A399ENW8</accession>
<evidence type="ECO:0000256" key="8">
    <source>
        <dbReference type="ARBA" id="ARBA00023098"/>
    </source>
</evidence>
<protein>
    <recommendedName>
        <fullName evidence="3">Lipid-A-disaccharide synthase</fullName>
        <ecNumber evidence="2">2.4.1.182</ecNumber>
    </recommendedName>
</protein>
<keyword evidence="8" id="KW-0443">Lipid metabolism</keyword>
<reference evidence="10 11" key="1">
    <citation type="submission" date="2018-08" db="EMBL/GenBank/DDBJ databases">
        <title>Meiothermus luteus KCTC 52599 genome sequencing project.</title>
        <authorList>
            <person name="Da Costa M.S."/>
            <person name="Albuquerque L."/>
            <person name="Raposo P."/>
            <person name="Froufe H.J.C."/>
            <person name="Barroso C.S."/>
            <person name="Egas C."/>
        </authorList>
    </citation>
    <scope>NUCLEOTIDE SEQUENCE [LARGE SCALE GENOMIC DNA]</scope>
    <source>
        <strain evidence="10 11">KCTC 52599</strain>
    </source>
</reference>
<evidence type="ECO:0000256" key="6">
    <source>
        <dbReference type="ARBA" id="ARBA00022676"/>
    </source>
</evidence>
<dbReference type="GO" id="GO:0016020">
    <property type="term" value="C:membrane"/>
    <property type="evidence" value="ECO:0007669"/>
    <property type="project" value="GOC"/>
</dbReference>
<keyword evidence="7 10" id="KW-0808">Transferase</keyword>
<evidence type="ECO:0000256" key="3">
    <source>
        <dbReference type="ARBA" id="ARBA00020902"/>
    </source>
</evidence>
<dbReference type="PANTHER" id="PTHR30372">
    <property type="entry name" value="LIPID-A-DISACCHARIDE SYNTHASE"/>
    <property type="match status" value="1"/>
</dbReference>
<evidence type="ECO:0000256" key="1">
    <source>
        <dbReference type="ARBA" id="ARBA00002056"/>
    </source>
</evidence>
<dbReference type="InterPro" id="IPR003835">
    <property type="entry name" value="Glyco_trans_19"/>
</dbReference>
<dbReference type="GO" id="GO:0009245">
    <property type="term" value="P:lipid A biosynthetic process"/>
    <property type="evidence" value="ECO:0007669"/>
    <property type="project" value="UniProtKB-KW"/>
</dbReference>
<dbReference type="GO" id="GO:0008915">
    <property type="term" value="F:lipid-A-disaccharide synthase activity"/>
    <property type="evidence" value="ECO:0007669"/>
    <property type="project" value="UniProtKB-EC"/>
</dbReference>
<evidence type="ECO:0000313" key="10">
    <source>
        <dbReference type="EMBL" id="RIH85296.1"/>
    </source>
</evidence>
<dbReference type="GO" id="GO:0005543">
    <property type="term" value="F:phospholipid binding"/>
    <property type="evidence" value="ECO:0007669"/>
    <property type="project" value="TreeGrafter"/>
</dbReference>
<comment type="caution">
    <text evidence="10">The sequence shown here is derived from an EMBL/GenBank/DDBJ whole genome shotgun (WGS) entry which is preliminary data.</text>
</comment>
<dbReference type="Pfam" id="PF02684">
    <property type="entry name" value="LpxB"/>
    <property type="match status" value="1"/>
</dbReference>
<keyword evidence="5" id="KW-0441">Lipid A biosynthesis</keyword>
<dbReference type="EC" id="2.4.1.182" evidence="2"/>
<evidence type="ECO:0000256" key="4">
    <source>
        <dbReference type="ARBA" id="ARBA00022516"/>
    </source>
</evidence>
<evidence type="ECO:0000256" key="5">
    <source>
        <dbReference type="ARBA" id="ARBA00022556"/>
    </source>
</evidence>
<name>A0A399ENW8_9DEIN</name>